<dbReference type="InterPro" id="IPR002734">
    <property type="entry name" value="RibDG_C"/>
</dbReference>
<organism evidence="2 3">
    <name type="scientific">Actinomadura namibiensis</name>
    <dbReference type="NCBI Taxonomy" id="182080"/>
    <lineage>
        <taxon>Bacteria</taxon>
        <taxon>Bacillati</taxon>
        <taxon>Actinomycetota</taxon>
        <taxon>Actinomycetes</taxon>
        <taxon>Streptosporangiales</taxon>
        <taxon>Thermomonosporaceae</taxon>
        <taxon>Actinomadura</taxon>
    </lineage>
</organism>
<reference evidence="2 3" key="1">
    <citation type="submission" date="2020-08" db="EMBL/GenBank/DDBJ databases">
        <title>Genomic Encyclopedia of Type Strains, Phase IV (KMG-IV): sequencing the most valuable type-strain genomes for metagenomic binning, comparative biology and taxonomic classification.</title>
        <authorList>
            <person name="Goeker M."/>
        </authorList>
    </citation>
    <scope>NUCLEOTIDE SEQUENCE [LARGE SCALE GENOMIC DNA]</scope>
    <source>
        <strain evidence="2 3">DSM 44197</strain>
    </source>
</reference>
<dbReference type="GO" id="GO:0008703">
    <property type="term" value="F:5-amino-6-(5-phosphoribosylamino)uracil reductase activity"/>
    <property type="evidence" value="ECO:0007669"/>
    <property type="project" value="InterPro"/>
</dbReference>
<proteinExistence type="predicted"/>
<name>A0A7W3LLP8_ACTNM</name>
<dbReference type="InterPro" id="IPR024072">
    <property type="entry name" value="DHFR-like_dom_sf"/>
</dbReference>
<keyword evidence="3" id="KW-1185">Reference proteome</keyword>
<dbReference type="Proteomes" id="UP000572680">
    <property type="component" value="Unassembled WGS sequence"/>
</dbReference>
<dbReference type="EMBL" id="JACJIA010000002">
    <property type="protein sequence ID" value="MBA8950461.1"/>
    <property type="molecule type" value="Genomic_DNA"/>
</dbReference>
<accession>A0A7W3LLP8</accession>
<protein>
    <submittedName>
        <fullName evidence="2">Dihydrofolate reductase</fullName>
    </submittedName>
</protein>
<dbReference type="AlphaFoldDB" id="A0A7W3LLP8"/>
<dbReference type="PANTHER" id="PTHR38011:SF11">
    <property type="entry name" value="2,5-DIAMINO-6-RIBOSYLAMINO-4(3H)-PYRIMIDINONE 5'-PHOSPHATE REDUCTASE"/>
    <property type="match status" value="1"/>
</dbReference>
<feature type="domain" description="Bacterial bifunctional deaminase-reductase C-terminal" evidence="1">
    <location>
        <begin position="11"/>
        <end position="173"/>
    </location>
</feature>
<comment type="caution">
    <text evidence="2">The sequence shown here is derived from an EMBL/GenBank/DDBJ whole genome shotgun (WGS) entry which is preliminary data.</text>
</comment>
<dbReference type="GO" id="GO:0009231">
    <property type="term" value="P:riboflavin biosynthetic process"/>
    <property type="evidence" value="ECO:0007669"/>
    <property type="project" value="InterPro"/>
</dbReference>
<dbReference type="InterPro" id="IPR050765">
    <property type="entry name" value="Riboflavin_Biosynth_HTPR"/>
</dbReference>
<dbReference type="SUPFAM" id="SSF53597">
    <property type="entry name" value="Dihydrofolate reductase-like"/>
    <property type="match status" value="1"/>
</dbReference>
<gene>
    <name evidence="2" type="ORF">HNR61_002074</name>
</gene>
<evidence type="ECO:0000313" key="2">
    <source>
        <dbReference type="EMBL" id="MBA8950461.1"/>
    </source>
</evidence>
<dbReference type="RefSeq" id="WP_182842878.1">
    <property type="nucleotide sequence ID" value="NZ_BAAALP010000002.1"/>
</dbReference>
<dbReference type="Pfam" id="PF01872">
    <property type="entry name" value="RibD_C"/>
    <property type="match status" value="1"/>
</dbReference>
<dbReference type="PANTHER" id="PTHR38011">
    <property type="entry name" value="DIHYDROFOLATE REDUCTASE FAMILY PROTEIN (AFU_ORTHOLOGUE AFUA_8G06820)"/>
    <property type="match status" value="1"/>
</dbReference>
<evidence type="ECO:0000313" key="3">
    <source>
        <dbReference type="Proteomes" id="UP000572680"/>
    </source>
</evidence>
<dbReference type="Gene3D" id="3.40.430.10">
    <property type="entry name" value="Dihydrofolate Reductase, subunit A"/>
    <property type="match status" value="1"/>
</dbReference>
<sequence length="181" mass="19228">MSTPHPFTARVFIGVSVDGFIARPDGDLGWLNERGEAAGRDLGYQAFIDGVDTVVMGRATYEKVLTFGPDAWGYDGKHVAVLSTRLPADADPRVTVYRSMDDLVAGLTGRGAKSVYADGGQVVRAFLRAGLVDDLTITTVPVLIGRGLPLFGDLDADVPLTLRSVEDMGAGVVQAVYAVDR</sequence>
<evidence type="ECO:0000259" key="1">
    <source>
        <dbReference type="Pfam" id="PF01872"/>
    </source>
</evidence>